<sequence>MKKHLRHPSGFTSLNFHGTITIGVKVKVDLAKPLRDFVWIGVKNEDGVERAGFKQMVEYDYVPGYCFICKHQGHFENQCLKRFSNVDANKIEGK</sequence>
<dbReference type="OrthoDB" id="1329007at2759"/>
<dbReference type="SUPFAM" id="SSF57756">
    <property type="entry name" value="Retrovirus zinc finger-like domains"/>
    <property type="match status" value="1"/>
</dbReference>
<evidence type="ECO:0000313" key="1">
    <source>
        <dbReference type="EMBL" id="KAG5590301.1"/>
    </source>
</evidence>
<dbReference type="PANTHER" id="PTHR31286">
    <property type="entry name" value="GLYCINE-RICH CELL WALL STRUCTURAL PROTEIN 1.8-LIKE"/>
    <property type="match status" value="1"/>
</dbReference>
<dbReference type="AlphaFoldDB" id="A0A9J5XR86"/>
<dbReference type="PANTHER" id="PTHR31286:SF177">
    <property type="entry name" value="ENDONUCLEASE_EXONUCLEASE_PHOSPHATASE"/>
    <property type="match status" value="1"/>
</dbReference>
<comment type="caution">
    <text evidence="1">The sequence shown here is derived from an EMBL/GenBank/DDBJ whole genome shotgun (WGS) entry which is preliminary data.</text>
</comment>
<dbReference type="InterPro" id="IPR040256">
    <property type="entry name" value="At4g02000-like"/>
</dbReference>
<reference evidence="1 2" key="1">
    <citation type="submission" date="2020-09" db="EMBL/GenBank/DDBJ databases">
        <title>De no assembly of potato wild relative species, Solanum commersonii.</title>
        <authorList>
            <person name="Cho K."/>
        </authorList>
    </citation>
    <scope>NUCLEOTIDE SEQUENCE [LARGE SCALE GENOMIC DNA]</scope>
    <source>
        <strain evidence="1">LZ3.2</strain>
        <tissue evidence="1">Leaf</tissue>
    </source>
</reference>
<gene>
    <name evidence="1" type="ORF">H5410_040815</name>
</gene>
<feature type="non-terminal residue" evidence="1">
    <location>
        <position position="1"/>
    </location>
</feature>
<dbReference type="InterPro" id="IPR036875">
    <property type="entry name" value="Znf_CCHC_sf"/>
</dbReference>
<name>A0A9J5XR86_SOLCO</name>
<dbReference type="GO" id="GO:0003676">
    <property type="term" value="F:nucleic acid binding"/>
    <property type="evidence" value="ECO:0007669"/>
    <property type="project" value="InterPro"/>
</dbReference>
<protein>
    <recommendedName>
        <fullName evidence="3">Zinc knuckle CX2CX4HX4C domain-containing protein</fullName>
    </recommendedName>
</protein>
<accession>A0A9J5XR86</accession>
<proteinExistence type="predicted"/>
<dbReference type="EMBL" id="JACXVP010000008">
    <property type="protein sequence ID" value="KAG5590301.1"/>
    <property type="molecule type" value="Genomic_DNA"/>
</dbReference>
<keyword evidence="2" id="KW-1185">Reference proteome</keyword>
<organism evidence="1 2">
    <name type="scientific">Solanum commersonii</name>
    <name type="common">Commerson's wild potato</name>
    <name type="synonym">Commerson's nightshade</name>
    <dbReference type="NCBI Taxonomy" id="4109"/>
    <lineage>
        <taxon>Eukaryota</taxon>
        <taxon>Viridiplantae</taxon>
        <taxon>Streptophyta</taxon>
        <taxon>Embryophyta</taxon>
        <taxon>Tracheophyta</taxon>
        <taxon>Spermatophyta</taxon>
        <taxon>Magnoliopsida</taxon>
        <taxon>eudicotyledons</taxon>
        <taxon>Gunneridae</taxon>
        <taxon>Pentapetalae</taxon>
        <taxon>asterids</taxon>
        <taxon>lamiids</taxon>
        <taxon>Solanales</taxon>
        <taxon>Solanaceae</taxon>
        <taxon>Solanoideae</taxon>
        <taxon>Solaneae</taxon>
        <taxon>Solanum</taxon>
    </lineage>
</organism>
<evidence type="ECO:0000313" key="2">
    <source>
        <dbReference type="Proteomes" id="UP000824120"/>
    </source>
</evidence>
<dbReference type="Proteomes" id="UP000824120">
    <property type="component" value="Chromosome 8"/>
</dbReference>
<dbReference type="GO" id="GO:0008270">
    <property type="term" value="F:zinc ion binding"/>
    <property type="evidence" value="ECO:0007669"/>
    <property type="project" value="InterPro"/>
</dbReference>
<evidence type="ECO:0008006" key="3">
    <source>
        <dbReference type="Google" id="ProtNLM"/>
    </source>
</evidence>